<dbReference type="AlphaFoldDB" id="A0A0C2MNG4"/>
<sequence>MSIGSTNISVELDMYIQFRMSTTDEITLRPADILNVSIGGSELIIEYEEKISDSWAEIYCHVSDLENEIEIRGCLVSIQKQTNTAIISYSIRYTFRLNKNTKYVLGGHYIRFLIDKDLGHLLKFNIYNLVITFGGHTKTYEWTKEISDDIFADLESTNLISDFENYGGQYTQA</sequence>
<gene>
    <name evidence="1" type="ORF">RF11_12041</name>
</gene>
<proteinExistence type="predicted"/>
<organism evidence="1 2">
    <name type="scientific">Thelohanellus kitauei</name>
    <name type="common">Myxosporean</name>
    <dbReference type="NCBI Taxonomy" id="669202"/>
    <lineage>
        <taxon>Eukaryota</taxon>
        <taxon>Metazoa</taxon>
        <taxon>Cnidaria</taxon>
        <taxon>Myxozoa</taxon>
        <taxon>Myxosporea</taxon>
        <taxon>Bivalvulida</taxon>
        <taxon>Platysporina</taxon>
        <taxon>Myxobolidae</taxon>
        <taxon>Thelohanellus</taxon>
    </lineage>
</organism>
<reference evidence="1 2" key="1">
    <citation type="journal article" date="2014" name="Genome Biol. Evol.">
        <title>The genome of the myxosporean Thelohanellus kitauei shows adaptations to nutrient acquisition within its fish host.</title>
        <authorList>
            <person name="Yang Y."/>
            <person name="Xiong J."/>
            <person name="Zhou Z."/>
            <person name="Huo F."/>
            <person name="Miao W."/>
            <person name="Ran C."/>
            <person name="Liu Y."/>
            <person name="Zhang J."/>
            <person name="Feng J."/>
            <person name="Wang M."/>
            <person name="Wang M."/>
            <person name="Wang L."/>
            <person name="Yao B."/>
        </authorList>
    </citation>
    <scope>NUCLEOTIDE SEQUENCE [LARGE SCALE GENOMIC DNA]</scope>
    <source>
        <strain evidence="1">Wuqing</strain>
    </source>
</reference>
<dbReference type="EMBL" id="JWZT01002710">
    <property type="protein sequence ID" value="KII68766.1"/>
    <property type="molecule type" value="Genomic_DNA"/>
</dbReference>
<accession>A0A0C2MNG4</accession>
<keyword evidence="2" id="KW-1185">Reference proteome</keyword>
<evidence type="ECO:0000313" key="1">
    <source>
        <dbReference type="EMBL" id="KII68766.1"/>
    </source>
</evidence>
<evidence type="ECO:0000313" key="2">
    <source>
        <dbReference type="Proteomes" id="UP000031668"/>
    </source>
</evidence>
<comment type="caution">
    <text evidence="1">The sequence shown here is derived from an EMBL/GenBank/DDBJ whole genome shotgun (WGS) entry which is preliminary data.</text>
</comment>
<name>A0A0C2MNG4_THEKT</name>
<dbReference type="Proteomes" id="UP000031668">
    <property type="component" value="Unassembled WGS sequence"/>
</dbReference>
<protein>
    <submittedName>
        <fullName evidence="1">Uncharacterized protein</fullName>
    </submittedName>
</protein>